<sequence length="626" mass="67421">MTPQLTYAIATTPVAPQCGEPLAVVITASNESRRAITLRQIEVQFAIGTYAKDLATGFEETSEHAPDGWTIGTDGGVYTFTPPGGSITVKGGGLEFRISGIPVNDEAGSTPVTLMETTDGDPASQVWTLNKLEAQASLAKVYIDPPTVPYGGSATLYWTASPGSTVTVSYDGVTYASVRDDPETPLPAVGNWRIENITVREVQVTVKAVAQGDTGSQPSFEYPVVGVARPSFPSLTITPDMNSGWSRIDATVDSATAHWFDTPAGRLTAGKDELQFWTLDATQTVTAHATNPVFTKPTTQSAQIHRPRQGWTALADAPRIDNPAITVMDDQLVIYPEIGGSNSATEVGLQIFTSRDGATWTPGMIPGNYAEPLPISMFTLDGTFHVRGLGHDAARNSGWVKGAHSTDFDTWQVQTPFEVYIKQQVDGLALTYSEGDGAAFAWTLYPGRYRRITTVPDANAPLKTYFADVPPEADLEITDWVRMLASTYVRPTWFKGRNYVFKYGMMLSGAPEDESPFRTEFNWGSNNLDWLGAAPPVPLAAYNDTLRFTRWQANGTPLDYSYTGSGGLASLTVNGRAATNSDRTTDFSGAVPMVAFRGGLFAAGPNLASGPGDSDHTTRKICMRTL</sequence>
<dbReference type="RefSeq" id="WP_050532511.1">
    <property type="nucleotide sequence ID" value="NZ_AQQZ01000015.1"/>
</dbReference>
<protein>
    <submittedName>
        <fullName evidence="1">Uncharacterized protein</fullName>
    </submittedName>
</protein>
<dbReference type="EMBL" id="AQQZ01000015">
    <property type="protein sequence ID" value="KNG92097.1"/>
    <property type="molecule type" value="Genomic_DNA"/>
</dbReference>
<keyword evidence="2" id="KW-1185">Reference proteome</keyword>
<gene>
    <name evidence="1" type="ORF">ATO11_19045</name>
</gene>
<evidence type="ECO:0000313" key="2">
    <source>
        <dbReference type="Proteomes" id="UP000036938"/>
    </source>
</evidence>
<dbReference type="AlphaFoldDB" id="A0A0L1JK52"/>
<reference evidence="1 2" key="1">
    <citation type="journal article" date="2015" name="Int. J. Syst. Evol. Microbiol.">
        <title>Aestuariivita atlantica sp. nov., isolated from deep sea sediment of the Atlantic Ocean.</title>
        <authorList>
            <person name="Li G."/>
            <person name="Lai Q."/>
            <person name="Du Y."/>
            <person name="Liu X."/>
            <person name="Sun F."/>
            <person name="Shao Z."/>
        </authorList>
    </citation>
    <scope>NUCLEOTIDE SEQUENCE [LARGE SCALE GENOMIC DNA]</scope>
    <source>
        <strain evidence="1 2">22II-S11-z3</strain>
    </source>
</reference>
<dbReference type="STRING" id="1317121.ATO11_19045"/>
<organism evidence="1 2">
    <name type="scientific">Pseudaestuariivita atlantica</name>
    <dbReference type="NCBI Taxonomy" id="1317121"/>
    <lineage>
        <taxon>Bacteria</taxon>
        <taxon>Pseudomonadati</taxon>
        <taxon>Pseudomonadota</taxon>
        <taxon>Alphaproteobacteria</taxon>
        <taxon>Rhodobacterales</taxon>
        <taxon>Paracoccaceae</taxon>
        <taxon>Pseudaestuariivita</taxon>
    </lineage>
</organism>
<name>A0A0L1JK52_9RHOB</name>
<comment type="caution">
    <text evidence="1">The sequence shown here is derived from an EMBL/GenBank/DDBJ whole genome shotgun (WGS) entry which is preliminary data.</text>
</comment>
<accession>A0A0L1JK52</accession>
<proteinExistence type="predicted"/>
<evidence type="ECO:0000313" key="1">
    <source>
        <dbReference type="EMBL" id="KNG92097.1"/>
    </source>
</evidence>
<dbReference type="Proteomes" id="UP000036938">
    <property type="component" value="Unassembled WGS sequence"/>
</dbReference>